<organism evidence="3 4">
    <name type="scientific">Decorospora gaudefroyi</name>
    <dbReference type="NCBI Taxonomy" id="184978"/>
    <lineage>
        <taxon>Eukaryota</taxon>
        <taxon>Fungi</taxon>
        <taxon>Dikarya</taxon>
        <taxon>Ascomycota</taxon>
        <taxon>Pezizomycotina</taxon>
        <taxon>Dothideomycetes</taxon>
        <taxon>Pleosporomycetidae</taxon>
        <taxon>Pleosporales</taxon>
        <taxon>Pleosporineae</taxon>
        <taxon>Pleosporaceae</taxon>
        <taxon>Decorospora</taxon>
    </lineage>
</organism>
<keyword evidence="4" id="KW-1185">Reference proteome</keyword>
<gene>
    <name evidence="3" type="ORF">BDW02DRAFT_601271</name>
</gene>
<evidence type="ECO:0000313" key="4">
    <source>
        <dbReference type="Proteomes" id="UP000800040"/>
    </source>
</evidence>
<protein>
    <submittedName>
        <fullName evidence="3">Uncharacterized protein</fullName>
    </submittedName>
</protein>
<evidence type="ECO:0000256" key="2">
    <source>
        <dbReference type="SAM" id="SignalP"/>
    </source>
</evidence>
<name>A0A6A5K0Q0_9PLEO</name>
<feature type="chain" id="PRO_5025512652" evidence="2">
    <location>
        <begin position="23"/>
        <end position="397"/>
    </location>
</feature>
<dbReference type="AlphaFoldDB" id="A0A6A5K0Q0"/>
<reference evidence="3" key="1">
    <citation type="submission" date="2020-01" db="EMBL/GenBank/DDBJ databases">
        <authorList>
            <consortium name="DOE Joint Genome Institute"/>
            <person name="Haridas S."/>
            <person name="Albert R."/>
            <person name="Binder M."/>
            <person name="Bloem J."/>
            <person name="Labutti K."/>
            <person name="Salamov A."/>
            <person name="Andreopoulos B."/>
            <person name="Baker S.E."/>
            <person name="Barry K."/>
            <person name="Bills G."/>
            <person name="Bluhm B.H."/>
            <person name="Cannon C."/>
            <person name="Castanera R."/>
            <person name="Culley D.E."/>
            <person name="Daum C."/>
            <person name="Ezra D."/>
            <person name="Gonzalez J.B."/>
            <person name="Henrissat B."/>
            <person name="Kuo A."/>
            <person name="Liang C."/>
            <person name="Lipzen A."/>
            <person name="Lutzoni F."/>
            <person name="Magnuson J."/>
            <person name="Mondo S."/>
            <person name="Nolan M."/>
            <person name="Ohm R."/>
            <person name="Pangilinan J."/>
            <person name="Park H.-J."/>
            <person name="Ramirez L."/>
            <person name="Alfaro M."/>
            <person name="Sun H."/>
            <person name="Tritt A."/>
            <person name="Yoshinaga Y."/>
            <person name="Zwiers L.-H."/>
            <person name="Turgeon B.G."/>
            <person name="Goodwin S.B."/>
            <person name="Spatafora J.W."/>
            <person name="Crous P.W."/>
            <person name="Grigoriev I.V."/>
        </authorList>
    </citation>
    <scope>NUCLEOTIDE SEQUENCE</scope>
    <source>
        <strain evidence="3">P77</strain>
    </source>
</reference>
<feature type="signal peptide" evidence="2">
    <location>
        <begin position="1"/>
        <end position="22"/>
    </location>
</feature>
<accession>A0A6A5K0Q0</accession>
<dbReference type="Proteomes" id="UP000800040">
    <property type="component" value="Unassembled WGS sequence"/>
</dbReference>
<keyword evidence="2" id="KW-0732">Signal</keyword>
<dbReference type="EMBL" id="ML975380">
    <property type="protein sequence ID" value="KAF1830888.1"/>
    <property type="molecule type" value="Genomic_DNA"/>
</dbReference>
<evidence type="ECO:0000256" key="1">
    <source>
        <dbReference type="SAM" id="MobiDB-lite"/>
    </source>
</evidence>
<sequence>MLPIFLLLCLAVLGQNKSVVERQPLLPDTQQPTVESTATPPIQTSCSSSTVLSSDIDIDNTTYTDILITYPIYNIDSVLQNSILHTKDQFQICMECIQQAGVDTSTPSSPSMLLKDKIHAFCNTEAPNLYDLLTVLLDWLQATNPNPDSTPPFSAISTYADRFTSTSGMNSPSPSPPSAKTGHQNSDNDSEENAEIELPTQWLQQIPQNWPYTSYGIARHNQPGHTASLPLLDNSTTAAWVYAELRWNPRPLYTPPHASDASSLYQPLLEGWTPSFGLERNDAMTRTSTSVVITPILTDPLPTITVQLTSKRVTATVMLTTPPPVLIDTPVRPTLPQSELLSPIRLEAGDTARGGAVTGTGTVVGSGGGGASSVAVPVLEELWSEVQSMRSRLGERR</sequence>
<proteinExistence type="predicted"/>
<dbReference type="OrthoDB" id="3683299at2759"/>
<evidence type="ECO:0000313" key="3">
    <source>
        <dbReference type="EMBL" id="KAF1830888.1"/>
    </source>
</evidence>
<feature type="region of interest" description="Disordered" evidence="1">
    <location>
        <begin position="164"/>
        <end position="194"/>
    </location>
</feature>